<evidence type="ECO:0000313" key="1">
    <source>
        <dbReference type="EMBL" id="MCQ8772259.1"/>
    </source>
</evidence>
<dbReference type="EMBL" id="JANIID010000020">
    <property type="protein sequence ID" value="MCQ8772259.1"/>
    <property type="molecule type" value="Genomic_DNA"/>
</dbReference>
<proteinExistence type="predicted"/>
<comment type="caution">
    <text evidence="1">The sequence shown here is derived from an EMBL/GenBank/DDBJ whole genome shotgun (WGS) entry which is preliminary data.</text>
</comment>
<reference evidence="1" key="1">
    <citation type="submission" date="2022-06" db="EMBL/GenBank/DDBJ databases">
        <title>WGS of actinobacteria.</title>
        <authorList>
            <person name="Thawai C."/>
        </authorList>
    </citation>
    <scope>NUCLEOTIDE SEQUENCE</scope>
    <source>
        <strain evidence="1">AA8</strain>
    </source>
</reference>
<dbReference type="RefSeq" id="WP_168090639.1">
    <property type="nucleotide sequence ID" value="NZ_JAATER010000001.1"/>
</dbReference>
<dbReference type="AlphaFoldDB" id="A0A9X2RNR6"/>
<evidence type="ECO:0000313" key="2">
    <source>
        <dbReference type="Proteomes" id="UP001142374"/>
    </source>
</evidence>
<name>A0A9X2RNR6_9ACTN</name>
<protein>
    <submittedName>
        <fullName evidence="1">Uncharacterized protein</fullName>
    </submittedName>
</protein>
<dbReference type="Proteomes" id="UP001142374">
    <property type="component" value="Unassembled WGS sequence"/>
</dbReference>
<sequence length="77" mass="8776">MPRDTLPSNKTHHFVAVQVSWDTIRVGDVIDFAGRGFGVAHVIEMPDGTKLLRFRTGESLVMRRNYRLPAVRAVEKR</sequence>
<gene>
    <name evidence="1" type="ORF">NQU55_21175</name>
</gene>
<keyword evidence="2" id="KW-1185">Reference proteome</keyword>
<organism evidence="1 2">
    <name type="scientific">Streptomyces telluris</name>
    <dbReference type="NCBI Taxonomy" id="2720021"/>
    <lineage>
        <taxon>Bacteria</taxon>
        <taxon>Bacillati</taxon>
        <taxon>Actinomycetota</taxon>
        <taxon>Actinomycetes</taxon>
        <taxon>Kitasatosporales</taxon>
        <taxon>Streptomycetaceae</taxon>
        <taxon>Streptomyces</taxon>
    </lineage>
</organism>
<accession>A0A9X2RNR6</accession>